<dbReference type="InterPro" id="IPR036866">
    <property type="entry name" value="RibonucZ/Hydroxyglut_hydro"/>
</dbReference>
<dbReference type="PANTHER" id="PTHR42951">
    <property type="entry name" value="METALLO-BETA-LACTAMASE DOMAIN-CONTAINING"/>
    <property type="match status" value="1"/>
</dbReference>
<dbReference type="RefSeq" id="WP_369171277.1">
    <property type="nucleotide sequence ID" value="NZ_CP163439.1"/>
</dbReference>
<dbReference type="InterPro" id="IPR001279">
    <property type="entry name" value="Metallo-B-lactamas"/>
</dbReference>
<dbReference type="Pfam" id="PF00753">
    <property type="entry name" value="Lactamase_B"/>
    <property type="match status" value="1"/>
</dbReference>
<organism evidence="2">
    <name type="scientific">Streptomyces sp. R28</name>
    <dbReference type="NCBI Taxonomy" id="3238628"/>
    <lineage>
        <taxon>Bacteria</taxon>
        <taxon>Bacillati</taxon>
        <taxon>Actinomycetota</taxon>
        <taxon>Actinomycetes</taxon>
        <taxon>Kitasatosporales</taxon>
        <taxon>Streptomycetaceae</taxon>
        <taxon>Streptomyces</taxon>
    </lineage>
</organism>
<name>A0AB39Q109_9ACTN</name>
<dbReference type="AlphaFoldDB" id="A0AB39Q109"/>
<dbReference type="SMART" id="SM00849">
    <property type="entry name" value="Lactamase_B"/>
    <property type="match status" value="1"/>
</dbReference>
<dbReference type="InterPro" id="IPR050855">
    <property type="entry name" value="NDM-1-like"/>
</dbReference>
<sequence>MTTGWHEVAAGVFQRRYEPCDVTVTAVVGARGVAVVDTRCSLEEGEEIKRDIASFASVPVRWVVNTHSHLDHTWGNVAFTAPYQQPPAQIWAHRSVPEVLTPDDPAVPFFLETFTDQGPEWQAKVAGLRIARPTHLVDRHSVIDLGDRTVELRWTGRAHTAGDLWVVVPDADVVVAGDLIEEAGDPIWGPDSFPFEWPATLDAALAFIGPDTVVVPGHGAPVDAAFVRAQRELIASVAERIRELHGAGVHLSEGPSAGGWPIPEDRTRYALARGYAHLDRLTASSTGSAR</sequence>
<accession>A0AB39Q109</accession>
<dbReference type="CDD" id="cd16282">
    <property type="entry name" value="metallo-hydrolase-like_MBL-fold"/>
    <property type="match status" value="1"/>
</dbReference>
<dbReference type="PANTHER" id="PTHR42951:SF4">
    <property type="entry name" value="ACYL-COENZYME A THIOESTERASE MBLAC2"/>
    <property type="match status" value="1"/>
</dbReference>
<gene>
    <name evidence="2" type="ORF">AB5J49_26730</name>
</gene>
<dbReference type="Gene3D" id="3.60.15.10">
    <property type="entry name" value="Ribonuclease Z/Hydroxyacylglutathione hydrolase-like"/>
    <property type="match status" value="1"/>
</dbReference>
<dbReference type="SUPFAM" id="SSF56281">
    <property type="entry name" value="Metallo-hydrolase/oxidoreductase"/>
    <property type="match status" value="1"/>
</dbReference>
<evidence type="ECO:0000313" key="2">
    <source>
        <dbReference type="EMBL" id="XDQ36640.1"/>
    </source>
</evidence>
<evidence type="ECO:0000259" key="1">
    <source>
        <dbReference type="SMART" id="SM00849"/>
    </source>
</evidence>
<dbReference type="EMBL" id="CP163439">
    <property type="protein sequence ID" value="XDQ36640.1"/>
    <property type="molecule type" value="Genomic_DNA"/>
</dbReference>
<reference evidence="2" key="1">
    <citation type="submission" date="2024-07" db="EMBL/GenBank/DDBJ databases">
        <authorList>
            <person name="Yu S.T."/>
        </authorList>
    </citation>
    <scope>NUCLEOTIDE SEQUENCE</scope>
    <source>
        <strain evidence="2">R28</strain>
    </source>
</reference>
<feature type="domain" description="Metallo-beta-lactamase" evidence="1">
    <location>
        <begin position="21"/>
        <end position="218"/>
    </location>
</feature>
<proteinExistence type="predicted"/>
<protein>
    <submittedName>
        <fullName evidence="2">MBL fold metallo-hydrolase</fullName>
    </submittedName>
</protein>